<protein>
    <submittedName>
        <fullName evidence="3">CPBP family intramembrane metalloprotease</fullName>
    </submittedName>
</protein>
<dbReference type="PANTHER" id="PTHR36435">
    <property type="entry name" value="SLR1288 PROTEIN"/>
    <property type="match status" value="1"/>
</dbReference>
<feature type="transmembrane region" description="Helical" evidence="1">
    <location>
        <begin position="98"/>
        <end position="115"/>
    </location>
</feature>
<keyword evidence="1" id="KW-0472">Membrane</keyword>
<evidence type="ECO:0000313" key="4">
    <source>
        <dbReference type="Proteomes" id="UP000307244"/>
    </source>
</evidence>
<dbReference type="GO" id="GO:0008237">
    <property type="term" value="F:metallopeptidase activity"/>
    <property type="evidence" value="ECO:0007669"/>
    <property type="project" value="UniProtKB-KW"/>
</dbReference>
<dbReference type="GO" id="GO:0004175">
    <property type="term" value="F:endopeptidase activity"/>
    <property type="evidence" value="ECO:0007669"/>
    <property type="project" value="UniProtKB-ARBA"/>
</dbReference>
<feature type="transmembrane region" description="Helical" evidence="1">
    <location>
        <begin position="158"/>
        <end position="175"/>
    </location>
</feature>
<dbReference type="AlphaFoldDB" id="A0A4U1CEJ6"/>
<evidence type="ECO:0000256" key="1">
    <source>
        <dbReference type="SAM" id="Phobius"/>
    </source>
</evidence>
<name>A0A4U1CEJ6_9SPHI</name>
<proteinExistence type="predicted"/>
<feature type="transmembrane region" description="Helical" evidence="1">
    <location>
        <begin position="195"/>
        <end position="217"/>
    </location>
</feature>
<dbReference type="PANTHER" id="PTHR36435:SF1">
    <property type="entry name" value="CAAX AMINO TERMINAL PROTEASE FAMILY PROTEIN"/>
    <property type="match status" value="1"/>
</dbReference>
<dbReference type="InterPro" id="IPR052710">
    <property type="entry name" value="CAAX_protease"/>
</dbReference>
<evidence type="ECO:0000259" key="2">
    <source>
        <dbReference type="Pfam" id="PF02517"/>
    </source>
</evidence>
<dbReference type="GO" id="GO:0006508">
    <property type="term" value="P:proteolysis"/>
    <property type="evidence" value="ECO:0007669"/>
    <property type="project" value="UniProtKB-KW"/>
</dbReference>
<dbReference type="EMBL" id="SWBQ01000004">
    <property type="protein sequence ID" value="TKC04930.1"/>
    <property type="molecule type" value="Genomic_DNA"/>
</dbReference>
<sequence>MDFIPQEREENSGIVQLLRLVMYVMGSLLLVSIIAALIVVGIYGLEALMDSDNSNYIGSMRIMLIATSIGIFMIPALFLAYTEKGSIKKFYGFDTPKVSWLAMVLLIIIVSMPFLEWTVAINQKMTFPGYLKWLGDWMRHKEDETAAITLLLLDMKGIMDLVINIVMIAIVPAVAEELMFRGAIQRSFTKIFNNPHVAIWCSAFIFSAIHIQFFGFLPRFLMGAAFGYIYFWSGSLWYAIFGHFLNNAYAVCVAWYMKKNNLPLSDAEGMHFAWYGYLISFALSILAFQYFKKQTTK</sequence>
<evidence type="ECO:0000313" key="3">
    <source>
        <dbReference type="EMBL" id="TKC04930.1"/>
    </source>
</evidence>
<gene>
    <name evidence="3" type="ORF">FA047_14260</name>
</gene>
<dbReference type="RefSeq" id="WP_136836751.1">
    <property type="nucleotide sequence ID" value="NZ_SWBQ01000004.1"/>
</dbReference>
<feature type="transmembrane region" description="Helical" evidence="1">
    <location>
        <begin position="57"/>
        <end position="78"/>
    </location>
</feature>
<keyword evidence="3" id="KW-0482">Metalloprotease</keyword>
<keyword evidence="3" id="KW-0378">Hydrolase</keyword>
<organism evidence="3 4">
    <name type="scientific">Pedobacter frigoris</name>
    <dbReference type="NCBI Taxonomy" id="2571272"/>
    <lineage>
        <taxon>Bacteria</taxon>
        <taxon>Pseudomonadati</taxon>
        <taxon>Bacteroidota</taxon>
        <taxon>Sphingobacteriia</taxon>
        <taxon>Sphingobacteriales</taxon>
        <taxon>Sphingobacteriaceae</taxon>
        <taxon>Pedobacter</taxon>
    </lineage>
</organism>
<dbReference type="Pfam" id="PF02517">
    <property type="entry name" value="Rce1-like"/>
    <property type="match status" value="1"/>
</dbReference>
<keyword evidence="3" id="KW-0645">Protease</keyword>
<feature type="transmembrane region" description="Helical" evidence="1">
    <location>
        <begin position="20"/>
        <end position="45"/>
    </location>
</feature>
<dbReference type="GO" id="GO:0080120">
    <property type="term" value="P:CAAX-box protein maturation"/>
    <property type="evidence" value="ECO:0007669"/>
    <property type="project" value="UniProtKB-ARBA"/>
</dbReference>
<feature type="transmembrane region" description="Helical" evidence="1">
    <location>
        <begin position="229"/>
        <end position="257"/>
    </location>
</feature>
<comment type="caution">
    <text evidence="3">The sequence shown here is derived from an EMBL/GenBank/DDBJ whole genome shotgun (WGS) entry which is preliminary data.</text>
</comment>
<feature type="transmembrane region" description="Helical" evidence="1">
    <location>
        <begin position="272"/>
        <end position="291"/>
    </location>
</feature>
<keyword evidence="1" id="KW-1133">Transmembrane helix</keyword>
<dbReference type="Proteomes" id="UP000307244">
    <property type="component" value="Unassembled WGS sequence"/>
</dbReference>
<dbReference type="OrthoDB" id="1523022at2"/>
<reference evidence="3 4" key="1">
    <citation type="submission" date="2019-04" db="EMBL/GenBank/DDBJ databases">
        <title>Pedobacter sp. RP-3-15 sp. nov., isolated from Arctic soil.</title>
        <authorList>
            <person name="Dahal R.H."/>
            <person name="Kim D.-U."/>
        </authorList>
    </citation>
    <scope>NUCLEOTIDE SEQUENCE [LARGE SCALE GENOMIC DNA]</scope>
    <source>
        <strain evidence="3 4">RP-3-15</strain>
    </source>
</reference>
<keyword evidence="1" id="KW-0812">Transmembrane</keyword>
<accession>A0A4U1CEJ6</accession>
<keyword evidence="4" id="KW-1185">Reference proteome</keyword>
<feature type="domain" description="CAAX prenyl protease 2/Lysostaphin resistance protein A-like" evidence="2">
    <location>
        <begin position="161"/>
        <end position="248"/>
    </location>
</feature>
<dbReference type="InterPro" id="IPR003675">
    <property type="entry name" value="Rce1/LyrA-like_dom"/>
</dbReference>